<dbReference type="Proteomes" id="UP000321863">
    <property type="component" value="Unassembled WGS sequence"/>
</dbReference>
<proteinExistence type="predicted"/>
<evidence type="ECO:0000313" key="2">
    <source>
        <dbReference type="Proteomes" id="UP000321863"/>
    </source>
</evidence>
<dbReference type="EMBL" id="BJYJ01000001">
    <property type="protein sequence ID" value="GEN74602.1"/>
    <property type="molecule type" value="Genomic_DNA"/>
</dbReference>
<dbReference type="PROSITE" id="PS51257">
    <property type="entry name" value="PROKAR_LIPOPROTEIN"/>
    <property type="match status" value="1"/>
</dbReference>
<reference evidence="1 2" key="1">
    <citation type="submission" date="2019-07" db="EMBL/GenBank/DDBJ databases">
        <title>Whole genome shotgun sequence of Chryseobacterium hagamense NBRC 105253.</title>
        <authorList>
            <person name="Hosoyama A."/>
            <person name="Uohara A."/>
            <person name="Ohji S."/>
            <person name="Ichikawa N."/>
        </authorList>
    </citation>
    <scope>NUCLEOTIDE SEQUENCE [LARGE SCALE GENOMIC DNA]</scope>
    <source>
        <strain evidence="1 2">NBRC 105253</strain>
    </source>
</reference>
<dbReference type="OrthoDB" id="706486at2"/>
<accession>A0A511YHB7</accession>
<keyword evidence="2" id="KW-1185">Reference proteome</keyword>
<comment type="caution">
    <text evidence="1">The sequence shown here is derived from an EMBL/GenBank/DDBJ whole genome shotgun (WGS) entry which is preliminary data.</text>
</comment>
<evidence type="ECO:0000313" key="1">
    <source>
        <dbReference type="EMBL" id="GEN74602.1"/>
    </source>
</evidence>
<evidence type="ECO:0008006" key="3">
    <source>
        <dbReference type="Google" id="ProtNLM"/>
    </source>
</evidence>
<sequence>MRKTLFTTILLILLFSCGENRSENQPLIENAVDNTDSSLKGSFGSSRYEDNIIDKIYSELIKNDKKLSALDGKILKIHEEESKVIHPYKNIFIKSDDYYRDGKSQTNSITDSLMKHQIEKEIKLSKEKYDLKVKNIKALISQISKNTETINNLYTVFKIRKTLPEIEKYQNAHPLKADSLEHFIGKQNQLLDALKNVK</sequence>
<name>A0A511YHB7_9FLAO</name>
<gene>
    <name evidence="1" type="ORF">CHA01nite_03420</name>
</gene>
<dbReference type="AlphaFoldDB" id="A0A511YHB7"/>
<dbReference type="RefSeq" id="WP_146939489.1">
    <property type="nucleotide sequence ID" value="NZ_BJYJ01000001.1"/>
</dbReference>
<protein>
    <recommendedName>
        <fullName evidence="3">Lipoprotein</fullName>
    </recommendedName>
</protein>
<organism evidence="1 2">
    <name type="scientific">Chryseobacterium hagamense</name>
    <dbReference type="NCBI Taxonomy" id="395935"/>
    <lineage>
        <taxon>Bacteria</taxon>
        <taxon>Pseudomonadati</taxon>
        <taxon>Bacteroidota</taxon>
        <taxon>Flavobacteriia</taxon>
        <taxon>Flavobacteriales</taxon>
        <taxon>Weeksellaceae</taxon>
        <taxon>Chryseobacterium group</taxon>
        <taxon>Chryseobacterium</taxon>
    </lineage>
</organism>